<evidence type="ECO:0000256" key="4">
    <source>
        <dbReference type="ARBA" id="ARBA00024226"/>
    </source>
</evidence>
<name>A0A8H7ZS87_9FUNG</name>
<dbReference type="PANTHER" id="PTHR11699">
    <property type="entry name" value="ALDEHYDE DEHYDROGENASE-RELATED"/>
    <property type="match status" value="1"/>
</dbReference>
<dbReference type="InterPro" id="IPR015590">
    <property type="entry name" value="Aldehyde_DH_dom"/>
</dbReference>
<dbReference type="Gene3D" id="3.40.309.10">
    <property type="entry name" value="Aldehyde Dehydrogenase, Chain A, domain 2"/>
    <property type="match status" value="1"/>
</dbReference>
<evidence type="ECO:0000259" key="7">
    <source>
        <dbReference type="Pfam" id="PF00171"/>
    </source>
</evidence>
<comment type="similarity">
    <text evidence="1 6">Belongs to the aldehyde dehydrogenase family.</text>
</comment>
<evidence type="ECO:0000256" key="3">
    <source>
        <dbReference type="ARBA" id="ARBA00023027"/>
    </source>
</evidence>
<dbReference type="Gene3D" id="3.40.605.10">
    <property type="entry name" value="Aldehyde Dehydrogenase, Chain A, domain 1"/>
    <property type="match status" value="1"/>
</dbReference>
<accession>A0A8H7ZS87</accession>
<dbReference type="SUPFAM" id="SSF53720">
    <property type="entry name" value="ALDH-like"/>
    <property type="match status" value="1"/>
</dbReference>
<feature type="domain" description="Aldehyde dehydrogenase" evidence="7">
    <location>
        <begin position="1"/>
        <end position="333"/>
    </location>
</feature>
<sequence length="339" mass="36560">MLAWKWGPALAAGNTIVMKTSEKTPLTALYVCRLAAEAGFPAGVINVLSGFGPTAGNAVSSHMDIRKVAFTGSTRAGKQVMAAAASSNLKKVSLELGGKSPSIVFADADLDRAVRSTSMGIFFNHGQCCCAGSRVFVHEDIYDEFVRRFREHARDIRVGDQLDDSTDHGPLVDGIQFHRVMGYIEKGKDEGATVEIGGERVGAEGYFVPPTVFSSVDDEMTIAQEEIFGPVACLLKFKTEDEVVKRANATEYGLAASVHTNDVKLASRMAARLEAGTVWINWLVIPRDKDNFGLGVRPFSSNTKVPFGGFKQSGSGRELGEEGLYEYTEVKSVIMVSCA</sequence>
<evidence type="ECO:0000256" key="2">
    <source>
        <dbReference type="ARBA" id="ARBA00023002"/>
    </source>
</evidence>
<evidence type="ECO:0000256" key="5">
    <source>
        <dbReference type="PROSITE-ProRule" id="PRU10007"/>
    </source>
</evidence>
<keyword evidence="2 6" id="KW-0560">Oxidoreductase</keyword>
<dbReference type="InterPro" id="IPR016162">
    <property type="entry name" value="Ald_DH_N"/>
</dbReference>
<feature type="active site" evidence="5">
    <location>
        <position position="95"/>
    </location>
</feature>
<gene>
    <name evidence="8" type="ORF">BJ554DRAFT_1463</name>
</gene>
<dbReference type="PROSITE" id="PS00687">
    <property type="entry name" value="ALDEHYDE_DEHYDR_GLU"/>
    <property type="match status" value="1"/>
</dbReference>
<reference evidence="8 9" key="1">
    <citation type="journal article" name="Sci. Rep.">
        <title>Genome-scale phylogenetic analyses confirm Olpidium as the closest living zoosporic fungus to the non-flagellated, terrestrial fungi.</title>
        <authorList>
            <person name="Chang Y."/>
            <person name="Rochon D."/>
            <person name="Sekimoto S."/>
            <person name="Wang Y."/>
            <person name="Chovatia M."/>
            <person name="Sandor L."/>
            <person name="Salamov A."/>
            <person name="Grigoriev I.V."/>
            <person name="Stajich J.E."/>
            <person name="Spatafora J.W."/>
        </authorList>
    </citation>
    <scope>NUCLEOTIDE SEQUENCE [LARGE SCALE GENOMIC DNA]</scope>
    <source>
        <strain evidence="8">S191</strain>
    </source>
</reference>
<dbReference type="OrthoDB" id="310895at2759"/>
<protein>
    <recommendedName>
        <fullName evidence="4">aldehyde dehydrogenase (NAD(+))</fullName>
        <ecNumber evidence="4">1.2.1.3</ecNumber>
    </recommendedName>
</protein>
<proteinExistence type="inferred from homology"/>
<keyword evidence="9" id="KW-1185">Reference proteome</keyword>
<dbReference type="GO" id="GO:0019413">
    <property type="term" value="P:acetate biosynthetic process"/>
    <property type="evidence" value="ECO:0007669"/>
    <property type="project" value="UniProtKB-ARBA"/>
</dbReference>
<dbReference type="EMBL" id="JAEFCI010008647">
    <property type="protein sequence ID" value="KAG5458329.1"/>
    <property type="molecule type" value="Genomic_DNA"/>
</dbReference>
<dbReference type="InterPro" id="IPR016161">
    <property type="entry name" value="Ald_DH/histidinol_DH"/>
</dbReference>
<evidence type="ECO:0000256" key="1">
    <source>
        <dbReference type="ARBA" id="ARBA00009986"/>
    </source>
</evidence>
<dbReference type="PROSITE" id="PS00070">
    <property type="entry name" value="ALDEHYDE_DEHYDR_CYS"/>
    <property type="match status" value="1"/>
</dbReference>
<dbReference type="FunFam" id="3.40.605.10:FF:000026">
    <property type="entry name" value="Aldehyde dehydrogenase, putative"/>
    <property type="match status" value="1"/>
</dbReference>
<organism evidence="8 9">
    <name type="scientific">Olpidium bornovanus</name>
    <dbReference type="NCBI Taxonomy" id="278681"/>
    <lineage>
        <taxon>Eukaryota</taxon>
        <taxon>Fungi</taxon>
        <taxon>Fungi incertae sedis</taxon>
        <taxon>Olpidiomycota</taxon>
        <taxon>Olpidiomycotina</taxon>
        <taxon>Olpidiomycetes</taxon>
        <taxon>Olpidiales</taxon>
        <taxon>Olpidiaceae</taxon>
        <taxon>Olpidium</taxon>
    </lineage>
</organism>
<dbReference type="InterPro" id="IPR029510">
    <property type="entry name" value="Ald_DH_CS_GLU"/>
</dbReference>
<evidence type="ECO:0000313" key="9">
    <source>
        <dbReference type="Proteomes" id="UP000673691"/>
    </source>
</evidence>
<dbReference type="FunFam" id="3.40.605.10:FF:000029">
    <property type="entry name" value="Aldehyde dehydrogenase, mitochondrial"/>
    <property type="match status" value="1"/>
</dbReference>
<dbReference type="Pfam" id="PF00171">
    <property type="entry name" value="Aldedh"/>
    <property type="match status" value="1"/>
</dbReference>
<evidence type="ECO:0000256" key="6">
    <source>
        <dbReference type="RuleBase" id="RU003345"/>
    </source>
</evidence>
<dbReference type="FunFam" id="3.40.309.10:FF:000001">
    <property type="entry name" value="Mitochondrial aldehyde dehydrogenase 2"/>
    <property type="match status" value="1"/>
</dbReference>
<dbReference type="AlphaFoldDB" id="A0A8H7ZS87"/>
<evidence type="ECO:0000313" key="8">
    <source>
        <dbReference type="EMBL" id="KAG5458329.1"/>
    </source>
</evidence>
<comment type="caution">
    <text evidence="8">The sequence shown here is derived from an EMBL/GenBank/DDBJ whole genome shotgun (WGS) entry which is preliminary data.</text>
</comment>
<dbReference type="EC" id="1.2.1.3" evidence="4"/>
<dbReference type="GO" id="GO:0004029">
    <property type="term" value="F:aldehyde dehydrogenase (NAD+) activity"/>
    <property type="evidence" value="ECO:0007669"/>
    <property type="project" value="UniProtKB-EC"/>
</dbReference>
<dbReference type="InterPro" id="IPR016160">
    <property type="entry name" value="Ald_DH_CS_CYS"/>
</dbReference>
<keyword evidence="3" id="KW-0520">NAD</keyword>
<dbReference type="InterPro" id="IPR016163">
    <property type="entry name" value="Ald_DH_C"/>
</dbReference>
<dbReference type="Proteomes" id="UP000673691">
    <property type="component" value="Unassembled WGS sequence"/>
</dbReference>